<dbReference type="InterPro" id="IPR036866">
    <property type="entry name" value="RibonucZ/Hydroxyglut_hydro"/>
</dbReference>
<feature type="active site" description="Proton acceptor" evidence="10">
    <location>
        <position position="67"/>
    </location>
</feature>
<dbReference type="GO" id="GO:0042802">
    <property type="term" value="F:identical protein binding"/>
    <property type="evidence" value="ECO:0007669"/>
    <property type="project" value="UniProtKB-ARBA"/>
</dbReference>
<evidence type="ECO:0000256" key="8">
    <source>
        <dbReference type="ARBA" id="ARBA00022833"/>
    </source>
</evidence>
<keyword evidence="4 10" id="KW-0540">Nuclease</keyword>
<accession>A0A268P584</accession>
<dbReference type="PANTHER" id="PTHR46018">
    <property type="entry name" value="ZINC PHOSPHODIESTERASE ELAC PROTEIN 1"/>
    <property type="match status" value="1"/>
</dbReference>
<dbReference type="GO" id="GO:0042781">
    <property type="term" value="F:3'-tRNA processing endoribonuclease activity"/>
    <property type="evidence" value="ECO:0007669"/>
    <property type="project" value="UniProtKB-UniRule"/>
</dbReference>
<evidence type="ECO:0000256" key="5">
    <source>
        <dbReference type="ARBA" id="ARBA00022723"/>
    </source>
</evidence>
<gene>
    <name evidence="10 11" type="primary">rnz</name>
    <name evidence="11" type="ORF">CHH72_02920</name>
</gene>
<protein>
    <recommendedName>
        <fullName evidence="2 10">Ribonuclease Z</fullName>
        <shortName evidence="10">RNase Z</shortName>
        <ecNumber evidence="2 10">3.1.26.11</ecNumber>
    </recommendedName>
    <alternativeName>
        <fullName evidence="10">tRNA 3 endonuclease</fullName>
    </alternativeName>
    <alternativeName>
        <fullName evidence="10">tRNase Z</fullName>
    </alternativeName>
</protein>
<dbReference type="GO" id="GO:0008270">
    <property type="term" value="F:zinc ion binding"/>
    <property type="evidence" value="ECO:0007669"/>
    <property type="project" value="UniProtKB-UniRule"/>
</dbReference>
<sequence length="312" mass="33942">MELHFLGTGAGVPAKKRNVSALAIRFLERNGTVWLFDCGEATQHQFLHSPLSLAAVEAIFITHLHGDHILGLPGLLSSRSFQGAETPLDIYGPKGLEAFVIQALETTKTKLRFLIRFHVLAEGRIRDEEKLSVNALALDHPVESYAFRIKEQDKPGTLDAEALKAMGVPPGPLYAQLKKGETVKLADGRIVNGSAFLDESIRGRTVVIAGDTAPVKAMEAFASGADVLVHEATFASNKKDDAHLYGHSTIADACALAKRAAVGQLILTHVSSRYARNENEYRDEAAALLPNVIIAEDLFVFELEKAGRKKRD</sequence>
<dbReference type="PANTHER" id="PTHR46018:SF2">
    <property type="entry name" value="ZINC PHOSPHODIESTERASE ELAC PROTEIN 1"/>
    <property type="match status" value="1"/>
</dbReference>
<evidence type="ECO:0000256" key="9">
    <source>
        <dbReference type="ARBA" id="ARBA00057812"/>
    </source>
</evidence>
<dbReference type="NCBIfam" id="TIGR02651">
    <property type="entry name" value="RNase_Z"/>
    <property type="match status" value="1"/>
</dbReference>
<comment type="subunit">
    <text evidence="1 10">Homodimer.</text>
</comment>
<evidence type="ECO:0000256" key="1">
    <source>
        <dbReference type="ARBA" id="ARBA00011738"/>
    </source>
</evidence>
<feature type="binding site" evidence="10">
    <location>
        <position position="65"/>
    </location>
    <ligand>
        <name>Zn(2+)</name>
        <dbReference type="ChEBI" id="CHEBI:29105"/>
        <label>1</label>
        <note>catalytic</note>
    </ligand>
</feature>
<name>A0A268P584_SHOCL</name>
<feature type="binding site" evidence="10">
    <location>
        <position position="63"/>
    </location>
    <ligand>
        <name>Zn(2+)</name>
        <dbReference type="ChEBI" id="CHEBI:29105"/>
        <label>1</label>
        <note>catalytic</note>
    </ligand>
</feature>
<evidence type="ECO:0000256" key="6">
    <source>
        <dbReference type="ARBA" id="ARBA00022759"/>
    </source>
</evidence>
<dbReference type="CDD" id="cd07717">
    <property type="entry name" value="RNaseZ_ZiPD-like_MBL-fold"/>
    <property type="match status" value="1"/>
</dbReference>
<dbReference type="InterPro" id="IPR013471">
    <property type="entry name" value="RNase_Z/BN"/>
</dbReference>
<feature type="binding site" evidence="10">
    <location>
        <position position="269"/>
    </location>
    <ligand>
        <name>Zn(2+)</name>
        <dbReference type="ChEBI" id="CHEBI:29105"/>
        <label>2</label>
        <note>catalytic</note>
    </ligand>
</feature>
<proteinExistence type="inferred from homology"/>
<evidence type="ECO:0000256" key="10">
    <source>
        <dbReference type="HAMAP-Rule" id="MF_01818"/>
    </source>
</evidence>
<keyword evidence="8 10" id="KW-0862">Zinc</keyword>
<feature type="binding site" evidence="10">
    <location>
        <position position="68"/>
    </location>
    <ligand>
        <name>Zn(2+)</name>
        <dbReference type="ChEBI" id="CHEBI:29105"/>
        <label>2</label>
        <note>catalytic</note>
    </ligand>
</feature>
<evidence type="ECO:0000313" key="11">
    <source>
        <dbReference type="EMBL" id="PAE90848.1"/>
    </source>
</evidence>
<dbReference type="NCBIfam" id="NF000801">
    <property type="entry name" value="PRK00055.1-3"/>
    <property type="match status" value="1"/>
</dbReference>
<keyword evidence="6 10" id="KW-0255">Endonuclease</keyword>
<comment type="function">
    <text evidence="9 10">Zinc phosphodiesterase, which displays some tRNA 3'-processing endonuclease activity. Probably involved in tRNA maturation, by removing a 3'-trailer from precursor tRNA.</text>
</comment>
<keyword evidence="5 10" id="KW-0479">Metal-binding</keyword>
<dbReference type="RefSeq" id="WP_095326117.1">
    <property type="nucleotide sequence ID" value="NZ_NPCC01000004.1"/>
</dbReference>
<evidence type="ECO:0000256" key="2">
    <source>
        <dbReference type="ARBA" id="ARBA00012477"/>
    </source>
</evidence>
<comment type="caution">
    <text evidence="11">The sequence shown here is derived from an EMBL/GenBank/DDBJ whole genome shotgun (WGS) entry which is preliminary data.</text>
</comment>
<dbReference type="HAMAP" id="MF_01818">
    <property type="entry name" value="RNase_Z_BN"/>
    <property type="match status" value="1"/>
</dbReference>
<dbReference type="SUPFAM" id="SSF56281">
    <property type="entry name" value="Metallo-hydrolase/oxidoreductase"/>
    <property type="match status" value="1"/>
</dbReference>
<evidence type="ECO:0000256" key="3">
    <source>
        <dbReference type="ARBA" id="ARBA00022694"/>
    </source>
</evidence>
<dbReference type="EC" id="3.1.26.11" evidence="2 10"/>
<dbReference type="Gene3D" id="3.60.15.10">
    <property type="entry name" value="Ribonuclease Z/Hydroxyacylglutathione hydrolase-like"/>
    <property type="match status" value="1"/>
</dbReference>
<dbReference type="EMBL" id="NPCC01000004">
    <property type="protein sequence ID" value="PAE90848.1"/>
    <property type="molecule type" value="Genomic_DNA"/>
</dbReference>
<keyword evidence="3 10" id="KW-0819">tRNA processing</keyword>
<dbReference type="Proteomes" id="UP000216207">
    <property type="component" value="Unassembled WGS sequence"/>
</dbReference>
<feature type="binding site" evidence="10">
    <location>
        <position position="211"/>
    </location>
    <ligand>
        <name>Zn(2+)</name>
        <dbReference type="ChEBI" id="CHEBI:29105"/>
        <label>2</label>
        <note>catalytic</note>
    </ligand>
</feature>
<feature type="binding site" evidence="10">
    <location>
        <position position="140"/>
    </location>
    <ligand>
        <name>Zn(2+)</name>
        <dbReference type="ChEBI" id="CHEBI:29105"/>
        <label>1</label>
        <note>catalytic</note>
    </ligand>
</feature>
<keyword evidence="7 10" id="KW-0378">Hydrolase</keyword>
<feature type="binding site" evidence="10">
    <location>
        <position position="211"/>
    </location>
    <ligand>
        <name>Zn(2+)</name>
        <dbReference type="ChEBI" id="CHEBI:29105"/>
        <label>1</label>
        <note>catalytic</note>
    </ligand>
</feature>
<dbReference type="AlphaFoldDB" id="A0A268P584"/>
<evidence type="ECO:0000313" key="12">
    <source>
        <dbReference type="Proteomes" id="UP000216207"/>
    </source>
</evidence>
<reference evidence="11 12" key="1">
    <citation type="submission" date="2017-07" db="EMBL/GenBank/DDBJ databases">
        <title>Isolation and whole genome analysis of endospore-forming bacteria from heroin.</title>
        <authorList>
            <person name="Kalinowski J."/>
            <person name="Ahrens B."/>
            <person name="Al-Dilaimi A."/>
            <person name="Winkler A."/>
            <person name="Wibberg D."/>
            <person name="Schleenbecker U."/>
            <person name="Ruckert C."/>
            <person name="Wolfel R."/>
            <person name="Grass G."/>
        </authorList>
    </citation>
    <scope>NUCLEOTIDE SEQUENCE [LARGE SCALE GENOMIC DNA]</scope>
    <source>
        <strain evidence="11 12">7539</strain>
    </source>
</reference>
<organism evidence="11 12">
    <name type="scientific">Shouchella clausii</name>
    <name type="common">Alkalihalobacillus clausii</name>
    <dbReference type="NCBI Taxonomy" id="79880"/>
    <lineage>
        <taxon>Bacteria</taxon>
        <taxon>Bacillati</taxon>
        <taxon>Bacillota</taxon>
        <taxon>Bacilli</taxon>
        <taxon>Bacillales</taxon>
        <taxon>Bacillaceae</taxon>
        <taxon>Shouchella</taxon>
    </lineage>
</organism>
<dbReference type="FunFam" id="3.60.15.10:FF:000002">
    <property type="entry name" value="Ribonuclease Z"/>
    <property type="match status" value="1"/>
</dbReference>
<comment type="similarity">
    <text evidence="10">Belongs to the RNase Z family.</text>
</comment>
<feature type="binding site" evidence="10">
    <location>
        <position position="67"/>
    </location>
    <ligand>
        <name>Zn(2+)</name>
        <dbReference type="ChEBI" id="CHEBI:29105"/>
        <label>2</label>
        <note>catalytic</note>
    </ligand>
</feature>
<evidence type="ECO:0000256" key="7">
    <source>
        <dbReference type="ARBA" id="ARBA00022801"/>
    </source>
</evidence>
<comment type="catalytic activity">
    <reaction evidence="10">
        <text>Endonucleolytic cleavage of RNA, removing extra 3' nucleotides from tRNA precursor, generating 3' termini of tRNAs. A 3'-hydroxy group is left at the tRNA terminus and a 5'-phosphoryl group is left at the trailer molecule.</text>
        <dbReference type="EC" id="3.1.26.11"/>
    </reaction>
</comment>
<comment type="cofactor">
    <cofactor evidence="10">
        <name>Zn(2+)</name>
        <dbReference type="ChEBI" id="CHEBI:29105"/>
    </cofactor>
    <text evidence="10">Binds 2 Zn(2+) ions.</text>
</comment>
<evidence type="ECO:0000256" key="4">
    <source>
        <dbReference type="ARBA" id="ARBA00022722"/>
    </source>
</evidence>
<dbReference type="Pfam" id="PF23023">
    <property type="entry name" value="Anti-Pycsar_Apyc1"/>
    <property type="match status" value="1"/>
</dbReference>